<dbReference type="AlphaFoldDB" id="A0A4P9A3D7"/>
<accession>A0A4P9A3D7</accession>
<keyword evidence="2" id="KW-1185">Reference proteome</keyword>
<dbReference type="KEGG" id="nft:FBF37_02370"/>
<sequence length="261" mass="29684">MKSEHIRQYPVKSPMDQENHQVTAVLFRPELADDEGFQRTLELTAIASVSRNPDWMQYHGRGKEKVIQNKIAAARLGALHAYVIDPGPDIPYLSKRHRDKDEAQIQTLTLNMLGEELEQDNSDITTSSVLALVGDGYSPPAAVVERAPGRSLREQYGMDKDSRNYYAIMDELNRIQREIDRVIGRFASRVLINDMRREYNEGANIFSGVKVTENKEYAEIFTLFDQPFTGFTAGLCRTALLDMARRRRGLRGMLDMASELV</sequence>
<reference evidence="1 2" key="1">
    <citation type="submission" date="2019-04" db="EMBL/GenBank/DDBJ databases">
        <title>Saccharibacteria TM7 genomes.</title>
        <authorList>
            <person name="Bor B."/>
            <person name="He X."/>
            <person name="Chen T."/>
            <person name="Dewhirst F.E."/>
        </authorList>
    </citation>
    <scope>NUCLEOTIDE SEQUENCE [LARGE SCALE GENOMIC DNA]</scope>
    <source>
        <strain evidence="1 2">BB001</strain>
    </source>
</reference>
<organism evidence="1 2">
    <name type="scientific">Candidatus Nanosynbacter featherlites</name>
    <dbReference type="NCBI Taxonomy" id="2572088"/>
    <lineage>
        <taxon>Bacteria</taxon>
        <taxon>Candidatus Saccharimonadota</taxon>
        <taxon>Candidatus Saccharimonadia</taxon>
        <taxon>Candidatus Nanosynbacterales</taxon>
        <taxon>Candidatus Nanosynbacteraceae</taxon>
        <taxon>Candidatus Nanosynbacter</taxon>
    </lineage>
</organism>
<protein>
    <submittedName>
        <fullName evidence="1">Uncharacterized protein</fullName>
    </submittedName>
</protein>
<dbReference type="Proteomes" id="UP000310639">
    <property type="component" value="Chromosome"/>
</dbReference>
<proteinExistence type="predicted"/>
<evidence type="ECO:0000313" key="1">
    <source>
        <dbReference type="EMBL" id="QCT42302.1"/>
    </source>
</evidence>
<dbReference type="EMBL" id="CP040004">
    <property type="protein sequence ID" value="QCT42302.1"/>
    <property type="molecule type" value="Genomic_DNA"/>
</dbReference>
<evidence type="ECO:0000313" key="2">
    <source>
        <dbReference type="Proteomes" id="UP000310639"/>
    </source>
</evidence>
<gene>
    <name evidence="1" type="ORF">FBF37_02370</name>
</gene>
<dbReference type="RefSeq" id="WP_138079122.1">
    <property type="nucleotide sequence ID" value="NZ_CP040004.1"/>
</dbReference>
<name>A0A4P9A3D7_9BACT</name>